<dbReference type="RefSeq" id="WP_067760406.1">
    <property type="nucleotide sequence ID" value="NZ_CP015772.1"/>
</dbReference>
<evidence type="ECO:0000313" key="4">
    <source>
        <dbReference type="EMBL" id="ANH83124.1"/>
    </source>
</evidence>
<dbReference type="Pfam" id="PF11738">
    <property type="entry name" value="DUF3298"/>
    <property type="match status" value="1"/>
</dbReference>
<feature type="signal peptide" evidence="1">
    <location>
        <begin position="1"/>
        <end position="28"/>
    </location>
</feature>
<proteinExistence type="predicted"/>
<dbReference type="EMBL" id="CP015772">
    <property type="protein sequence ID" value="ANH83124.1"/>
    <property type="molecule type" value="Genomic_DNA"/>
</dbReference>
<evidence type="ECO:0000313" key="5">
    <source>
        <dbReference type="Proteomes" id="UP000077667"/>
    </source>
</evidence>
<feature type="domain" description="DUF3298" evidence="2">
    <location>
        <begin position="287"/>
        <end position="358"/>
    </location>
</feature>
<evidence type="ECO:0000259" key="2">
    <source>
        <dbReference type="Pfam" id="PF11738"/>
    </source>
</evidence>
<keyword evidence="5" id="KW-1185">Reference proteome</keyword>
<dbReference type="Proteomes" id="UP000077667">
    <property type="component" value="Chromosome"/>
</dbReference>
<feature type="chain" id="PRO_5008390089" description="DUF3298 domain-containing protein" evidence="1">
    <location>
        <begin position="29"/>
        <end position="379"/>
    </location>
</feature>
<organism evidence="4 5">
    <name type="scientific">Niabella ginsenosidivorans</name>
    <dbReference type="NCBI Taxonomy" id="1176587"/>
    <lineage>
        <taxon>Bacteria</taxon>
        <taxon>Pseudomonadati</taxon>
        <taxon>Bacteroidota</taxon>
        <taxon>Chitinophagia</taxon>
        <taxon>Chitinophagales</taxon>
        <taxon>Chitinophagaceae</taxon>
        <taxon>Niabella</taxon>
    </lineage>
</organism>
<sequence>MKGFYHIPQLRPIFTGIALLVVSPAVFAQDNHLSQQYYKRFTGTVAGQPVTAYIQRTGSEVTAWYAYNRHREPIGLYYTPAADADSLLFLEGDTTMETGKQFPGWKCRFENGRLTGTWTNARQTKNYPIKLKEDYSGGAYAFDVHTYNKVFDAFPGKDSTPQYEITAVYLTASGNGDAATWLNEEIKTFMGWKDGASIDAGLKAQVKEYVANYRDNMEGLKEEPYNASMNWENTQQLSVAYNGNGYVVLQDNLSEYSGGAHGNYAVDYDCFDVQQQKRMRLSDIVSADSATLRGLLEAQFREDYGLGSTDSLGKILLEDRLPPNSNFYFTDKGLGFAYSPYEVAAYAEGEITVLIPYEKLKRYLDPVFTDRMKLLTGKK</sequence>
<dbReference type="Gene3D" id="3.30.565.40">
    <property type="entry name" value="Fervidobacterium nodosum Rt17-B1 like"/>
    <property type="match status" value="1"/>
</dbReference>
<accession>A0A1A9I9C2</accession>
<feature type="domain" description="Deacetylase PdaC" evidence="3">
    <location>
        <begin position="163"/>
        <end position="264"/>
    </location>
</feature>
<dbReference type="InterPro" id="IPR037126">
    <property type="entry name" value="PdaC/RsiV-like_sf"/>
</dbReference>
<dbReference type="InterPro" id="IPR025303">
    <property type="entry name" value="PdaC"/>
</dbReference>
<evidence type="ECO:0000259" key="3">
    <source>
        <dbReference type="Pfam" id="PF13739"/>
    </source>
</evidence>
<dbReference type="KEGG" id="nia:A8C56_20985"/>
<protein>
    <recommendedName>
        <fullName evidence="6">DUF3298 domain-containing protein</fullName>
    </recommendedName>
</protein>
<evidence type="ECO:0008006" key="6">
    <source>
        <dbReference type="Google" id="ProtNLM"/>
    </source>
</evidence>
<evidence type="ECO:0000256" key="1">
    <source>
        <dbReference type="SAM" id="SignalP"/>
    </source>
</evidence>
<name>A0A1A9I9C2_9BACT</name>
<dbReference type="STRING" id="1176587.A8C56_20985"/>
<dbReference type="Gene3D" id="3.90.640.20">
    <property type="entry name" value="Heat-shock cognate protein, ATPase"/>
    <property type="match status" value="1"/>
</dbReference>
<dbReference type="OrthoDB" id="594879at2"/>
<dbReference type="InterPro" id="IPR021729">
    <property type="entry name" value="DUF3298"/>
</dbReference>
<dbReference type="AlphaFoldDB" id="A0A1A9I9C2"/>
<gene>
    <name evidence="4" type="ORF">A8C56_20985</name>
</gene>
<dbReference type="Pfam" id="PF13739">
    <property type="entry name" value="PdaC"/>
    <property type="match status" value="1"/>
</dbReference>
<reference evidence="4 5" key="1">
    <citation type="submission" date="2016-05" db="EMBL/GenBank/DDBJ databases">
        <title>Niabella ginsenosidivorans BS26 whole genome sequencing.</title>
        <authorList>
            <person name="Im W.T."/>
            <person name="Siddiqi M.Z."/>
        </authorList>
    </citation>
    <scope>NUCLEOTIDE SEQUENCE [LARGE SCALE GENOMIC DNA]</scope>
    <source>
        <strain evidence="4 5">BS26</strain>
    </source>
</reference>
<keyword evidence="1" id="KW-0732">Signal</keyword>